<dbReference type="Pfam" id="PF00561">
    <property type="entry name" value="Abhydrolase_1"/>
    <property type="match status" value="1"/>
</dbReference>
<evidence type="ECO:0000259" key="1">
    <source>
        <dbReference type="Pfam" id="PF00561"/>
    </source>
</evidence>
<protein>
    <submittedName>
        <fullName evidence="2">Pimeloyl-ACP methyl ester carboxylesterase</fullName>
    </submittedName>
</protein>
<dbReference type="InterPro" id="IPR000073">
    <property type="entry name" value="AB_hydrolase_1"/>
</dbReference>
<dbReference type="PRINTS" id="PR00111">
    <property type="entry name" value="ABHYDROLASE"/>
</dbReference>
<feature type="domain" description="AB hydrolase-1" evidence="1">
    <location>
        <begin position="34"/>
        <end position="159"/>
    </location>
</feature>
<dbReference type="AlphaFoldDB" id="A0A7Y9XXG5"/>
<dbReference type="SUPFAM" id="SSF53474">
    <property type="entry name" value="alpha/beta-Hydrolases"/>
    <property type="match status" value="1"/>
</dbReference>
<dbReference type="PANTHER" id="PTHR43798">
    <property type="entry name" value="MONOACYLGLYCEROL LIPASE"/>
    <property type="match status" value="1"/>
</dbReference>
<organism evidence="2 3">
    <name type="scientific">Novosphingobium marinum</name>
    <dbReference type="NCBI Taxonomy" id="1514948"/>
    <lineage>
        <taxon>Bacteria</taxon>
        <taxon>Pseudomonadati</taxon>
        <taxon>Pseudomonadota</taxon>
        <taxon>Alphaproteobacteria</taxon>
        <taxon>Sphingomonadales</taxon>
        <taxon>Sphingomonadaceae</taxon>
        <taxon>Novosphingobium</taxon>
    </lineage>
</organism>
<dbReference type="EMBL" id="JACBZF010000002">
    <property type="protein sequence ID" value="NYH95175.1"/>
    <property type="molecule type" value="Genomic_DNA"/>
</dbReference>
<dbReference type="PANTHER" id="PTHR43798:SF33">
    <property type="entry name" value="HYDROLASE, PUTATIVE (AFU_ORTHOLOGUE AFUA_2G14860)-RELATED"/>
    <property type="match status" value="1"/>
</dbReference>
<evidence type="ECO:0000313" key="2">
    <source>
        <dbReference type="EMBL" id="NYH95175.1"/>
    </source>
</evidence>
<dbReference type="RefSeq" id="WP_179407045.1">
    <property type="nucleotide sequence ID" value="NZ_BMGF01000002.1"/>
</dbReference>
<dbReference type="InterPro" id="IPR029058">
    <property type="entry name" value="AB_hydrolase_fold"/>
</dbReference>
<comment type="caution">
    <text evidence="2">The sequence shown here is derived from an EMBL/GenBank/DDBJ whole genome shotgun (WGS) entry which is preliminary data.</text>
</comment>
<sequence length="290" mass="31924">MTHYADGYWTSEDGLELHYRDYPGRDRSSRDDRPPVLCLPGLTRTARDFEGLAAHLAGEWRLICPEMRGRGDSDYPKDAESYKVPAYIADITALLAKLEVDRFVAVGTSLGGIMVMAMAMTAPDRIAGAVLNDIGPFLDPPGMRQIQDYAAQGRSFPTWMHAARWLEEVHGHGYPDHDIADWLRMAKRQMVLSGNGRILLDFDIRIGEASAELDPERQPDVWAGIDALSDKPVLVLRGELSELLSAATVTSMLERMPLAEAVVVPRVGHPPSLDEPEALAAIDALLARIG</sequence>
<dbReference type="Gene3D" id="3.40.50.1820">
    <property type="entry name" value="alpha/beta hydrolase"/>
    <property type="match status" value="1"/>
</dbReference>
<keyword evidence="3" id="KW-1185">Reference proteome</keyword>
<dbReference type="InterPro" id="IPR050266">
    <property type="entry name" value="AB_hydrolase_sf"/>
</dbReference>
<name>A0A7Y9XXG5_9SPHN</name>
<proteinExistence type="predicted"/>
<evidence type="ECO:0000313" key="3">
    <source>
        <dbReference type="Proteomes" id="UP000522081"/>
    </source>
</evidence>
<reference evidence="2 3" key="1">
    <citation type="submission" date="2020-07" db="EMBL/GenBank/DDBJ databases">
        <title>Genomic Encyclopedia of Type Strains, Phase IV (KMG-IV): sequencing the most valuable type-strain genomes for metagenomic binning, comparative biology and taxonomic classification.</title>
        <authorList>
            <person name="Goeker M."/>
        </authorList>
    </citation>
    <scope>NUCLEOTIDE SEQUENCE [LARGE SCALE GENOMIC DNA]</scope>
    <source>
        <strain evidence="2 3">DSM 29043</strain>
    </source>
</reference>
<accession>A0A7Y9XXG5</accession>
<dbReference type="GO" id="GO:0016020">
    <property type="term" value="C:membrane"/>
    <property type="evidence" value="ECO:0007669"/>
    <property type="project" value="TreeGrafter"/>
</dbReference>
<gene>
    <name evidence="2" type="ORF">FHS75_001494</name>
</gene>
<dbReference type="Proteomes" id="UP000522081">
    <property type="component" value="Unassembled WGS sequence"/>
</dbReference>